<dbReference type="Gene3D" id="3.40.630.10">
    <property type="entry name" value="Zn peptidases"/>
    <property type="match status" value="2"/>
</dbReference>
<dbReference type="EMBL" id="BAABGY010000011">
    <property type="protein sequence ID" value="GAA4337979.1"/>
    <property type="molecule type" value="Genomic_DNA"/>
</dbReference>
<dbReference type="SUPFAM" id="SSF50156">
    <property type="entry name" value="PDZ domain-like"/>
    <property type="match status" value="1"/>
</dbReference>
<dbReference type="PANTHER" id="PTHR12147">
    <property type="entry name" value="METALLOPEPTIDASE M28 FAMILY MEMBER"/>
    <property type="match status" value="1"/>
</dbReference>
<proteinExistence type="predicted"/>
<evidence type="ECO:0000313" key="2">
    <source>
        <dbReference type="EMBL" id="GAA4337979.1"/>
    </source>
</evidence>
<protein>
    <recommendedName>
        <fullName evidence="1">PDZ domain-containing protein</fullName>
    </recommendedName>
</protein>
<dbReference type="Pfam" id="PF04389">
    <property type="entry name" value="Peptidase_M28"/>
    <property type="match status" value="1"/>
</dbReference>
<keyword evidence="3" id="KW-1185">Reference proteome</keyword>
<comment type="caution">
    <text evidence="2">The sequence shown here is derived from an EMBL/GenBank/DDBJ whole genome shotgun (WGS) entry which is preliminary data.</text>
</comment>
<dbReference type="RefSeq" id="WP_345256998.1">
    <property type="nucleotide sequence ID" value="NZ_BAABGY010000011.1"/>
</dbReference>
<evidence type="ECO:0000313" key="3">
    <source>
        <dbReference type="Proteomes" id="UP001501725"/>
    </source>
</evidence>
<accession>A0ABP8HDY5</accession>
<dbReference type="InterPro" id="IPR045175">
    <property type="entry name" value="M28_fam"/>
</dbReference>
<dbReference type="Gene3D" id="2.30.42.10">
    <property type="match status" value="1"/>
</dbReference>
<dbReference type="InterPro" id="IPR007484">
    <property type="entry name" value="Peptidase_M28"/>
</dbReference>
<dbReference type="Proteomes" id="UP001501725">
    <property type="component" value="Unassembled WGS sequence"/>
</dbReference>
<dbReference type="SMART" id="SM00228">
    <property type="entry name" value="PDZ"/>
    <property type="match status" value="1"/>
</dbReference>
<name>A0ABP8HDY5_9BACT</name>
<dbReference type="InterPro" id="IPR001478">
    <property type="entry name" value="PDZ"/>
</dbReference>
<organism evidence="2 3">
    <name type="scientific">Flaviaesturariibacter amylovorans</name>
    <dbReference type="NCBI Taxonomy" id="1084520"/>
    <lineage>
        <taxon>Bacteria</taxon>
        <taxon>Pseudomonadati</taxon>
        <taxon>Bacteroidota</taxon>
        <taxon>Chitinophagia</taxon>
        <taxon>Chitinophagales</taxon>
        <taxon>Chitinophagaceae</taxon>
        <taxon>Flaviaestuariibacter</taxon>
    </lineage>
</organism>
<feature type="domain" description="PDZ" evidence="1">
    <location>
        <begin position="469"/>
        <end position="541"/>
    </location>
</feature>
<evidence type="ECO:0000259" key="1">
    <source>
        <dbReference type="SMART" id="SM00228"/>
    </source>
</evidence>
<dbReference type="Pfam" id="PF13180">
    <property type="entry name" value="PDZ_2"/>
    <property type="match status" value="1"/>
</dbReference>
<dbReference type="PANTHER" id="PTHR12147:SF26">
    <property type="entry name" value="PEPTIDASE M28 DOMAIN-CONTAINING PROTEIN"/>
    <property type="match status" value="1"/>
</dbReference>
<reference evidence="3" key="1">
    <citation type="journal article" date="2019" name="Int. J. Syst. Evol. Microbiol.">
        <title>The Global Catalogue of Microorganisms (GCM) 10K type strain sequencing project: providing services to taxonomists for standard genome sequencing and annotation.</title>
        <authorList>
            <consortium name="The Broad Institute Genomics Platform"/>
            <consortium name="The Broad Institute Genome Sequencing Center for Infectious Disease"/>
            <person name="Wu L."/>
            <person name="Ma J."/>
        </authorList>
    </citation>
    <scope>NUCLEOTIDE SEQUENCE [LARGE SCALE GENOMIC DNA]</scope>
    <source>
        <strain evidence="3">JCM 17919</strain>
    </source>
</reference>
<gene>
    <name evidence="2" type="ORF">GCM10023184_34100</name>
</gene>
<sequence>MRLYLITLTTVLGLTSFAQKNRKEDDLLLSNLRNHIDYLASPKLEGRRAGSAGEAEAANYISQQFSAAGLQPKGSDGFYQPFEIPEGLQVLPATTFSINERVVDTADFFPLAFSANGTVSGSAAHGLQERGEPWFLDLKDLAEEAHRNPHFDMSEAVRKKALILKGKGATALVLHNSSPFPDGLAFDPKDKSERLPFPVFYLRAKAAQAFLGDATATYRLEMTSAIGPKARTGRNVIGYIDNGAPHTVVLGAHYDHLGWGEDGNSLHRDTARRIHHGADDNASGTAALLEIARLIPGFKHKKHNYLFIAFSGEELGLFGSKYFVEHPTLDLSNVSYMINMDMVGRLSDSTHTLTVGGYGTTPLWGKLYGITGKKRLTDAGLKFRFDSSGTGPSDHTSFYRKNIPVLFYFTGLHTDYHKPTDVPDRINYDGTRFVIRHILSLVDRTHTGEKPAFQKTREVAMASSARFSVTLGIMPDYTFSGGGVRVEGVSEGRPAQKAGLVAGDIITALGEHKVTSVENYMQALGKFKKGESTEVSYTRGGTAATVRVTF</sequence>
<dbReference type="InterPro" id="IPR036034">
    <property type="entry name" value="PDZ_sf"/>
</dbReference>
<dbReference type="SUPFAM" id="SSF53187">
    <property type="entry name" value="Zn-dependent exopeptidases"/>
    <property type="match status" value="1"/>
</dbReference>